<evidence type="ECO:0000313" key="2">
    <source>
        <dbReference type="Proteomes" id="UP001634393"/>
    </source>
</evidence>
<keyword evidence="2" id="KW-1185">Reference proteome</keyword>
<reference evidence="1 2" key="1">
    <citation type="submission" date="2024-12" db="EMBL/GenBank/DDBJ databases">
        <title>The unique morphological basis and parallel evolutionary history of personate flowers in Penstemon.</title>
        <authorList>
            <person name="Depatie T.H."/>
            <person name="Wessinger C.A."/>
        </authorList>
    </citation>
    <scope>NUCLEOTIDE SEQUENCE [LARGE SCALE GENOMIC DNA]</scope>
    <source>
        <strain evidence="1">WTNN_2</strain>
        <tissue evidence="1">Leaf</tissue>
    </source>
</reference>
<protein>
    <submittedName>
        <fullName evidence="1">Uncharacterized protein</fullName>
    </submittedName>
</protein>
<dbReference type="EMBL" id="JBJXBP010000004">
    <property type="protein sequence ID" value="KAL3834550.1"/>
    <property type="molecule type" value="Genomic_DNA"/>
</dbReference>
<proteinExistence type="predicted"/>
<organism evidence="1 2">
    <name type="scientific">Penstemon smallii</name>
    <dbReference type="NCBI Taxonomy" id="265156"/>
    <lineage>
        <taxon>Eukaryota</taxon>
        <taxon>Viridiplantae</taxon>
        <taxon>Streptophyta</taxon>
        <taxon>Embryophyta</taxon>
        <taxon>Tracheophyta</taxon>
        <taxon>Spermatophyta</taxon>
        <taxon>Magnoliopsida</taxon>
        <taxon>eudicotyledons</taxon>
        <taxon>Gunneridae</taxon>
        <taxon>Pentapetalae</taxon>
        <taxon>asterids</taxon>
        <taxon>lamiids</taxon>
        <taxon>Lamiales</taxon>
        <taxon>Plantaginaceae</taxon>
        <taxon>Cheloneae</taxon>
        <taxon>Penstemon</taxon>
    </lineage>
</organism>
<evidence type="ECO:0000313" key="1">
    <source>
        <dbReference type="EMBL" id="KAL3834550.1"/>
    </source>
</evidence>
<dbReference type="AlphaFoldDB" id="A0ABD3TDI1"/>
<comment type="caution">
    <text evidence="1">The sequence shown here is derived from an EMBL/GenBank/DDBJ whole genome shotgun (WGS) entry which is preliminary data.</text>
</comment>
<dbReference type="Proteomes" id="UP001634393">
    <property type="component" value="Unassembled WGS sequence"/>
</dbReference>
<sequence length="117" mass="13271">MGLVHSQTKLLHLGPLPIPNCHTLSPFFTLSLASMYASSYHKEEEDWFPNRCNVINAGSRSHSPSFNPFPISRITGLPDAVYGRSLDPRMKMFDRRDGGKRWCRAKATAVDNKYVNF</sequence>
<gene>
    <name evidence="1" type="ORF">ACJIZ3_009286</name>
</gene>
<name>A0ABD3TDI1_9LAMI</name>
<accession>A0ABD3TDI1</accession>